<accession>A0A2S6HJB6</accession>
<gene>
    <name evidence="1" type="ORF">BXY41_11621</name>
</gene>
<dbReference type="Proteomes" id="UP000237749">
    <property type="component" value="Unassembled WGS sequence"/>
</dbReference>
<name>A0A2S6HJB6_9FIRM</name>
<proteinExistence type="predicted"/>
<organism evidence="1 2">
    <name type="scientific">Lacrimispora xylanisolvens</name>
    <dbReference type="NCBI Taxonomy" id="384636"/>
    <lineage>
        <taxon>Bacteria</taxon>
        <taxon>Bacillati</taxon>
        <taxon>Bacillota</taxon>
        <taxon>Clostridia</taxon>
        <taxon>Lachnospirales</taxon>
        <taxon>Lachnospiraceae</taxon>
        <taxon>Lacrimispora</taxon>
    </lineage>
</organism>
<reference evidence="1 2" key="1">
    <citation type="submission" date="2018-02" db="EMBL/GenBank/DDBJ databases">
        <title>Genomic Encyclopedia of Archaeal and Bacterial Type Strains, Phase II (KMG-II): from individual species to whole genera.</title>
        <authorList>
            <person name="Goeker M."/>
        </authorList>
    </citation>
    <scope>NUCLEOTIDE SEQUENCE [LARGE SCALE GENOMIC DNA]</scope>
    <source>
        <strain evidence="1 2">DSM 3808</strain>
    </source>
</reference>
<dbReference type="AlphaFoldDB" id="A0A2S6HJB6"/>
<evidence type="ECO:0000313" key="1">
    <source>
        <dbReference type="EMBL" id="PPK77483.1"/>
    </source>
</evidence>
<sequence length="57" mass="6349">MNINDNTLKAINVIPYNGKSITLNDLCMSHTNFQPNQILEAAIYGDMIIITPADIEK</sequence>
<protein>
    <submittedName>
        <fullName evidence="1">Uncharacterized protein</fullName>
    </submittedName>
</protein>
<evidence type="ECO:0000313" key="2">
    <source>
        <dbReference type="Proteomes" id="UP000237749"/>
    </source>
</evidence>
<comment type="caution">
    <text evidence="1">The sequence shown here is derived from an EMBL/GenBank/DDBJ whole genome shotgun (WGS) entry which is preliminary data.</text>
</comment>
<keyword evidence="2" id="KW-1185">Reference proteome</keyword>
<dbReference type="EMBL" id="PTJA01000016">
    <property type="protein sequence ID" value="PPK77483.1"/>
    <property type="molecule type" value="Genomic_DNA"/>
</dbReference>
<dbReference type="RefSeq" id="WP_170072563.1">
    <property type="nucleotide sequence ID" value="NZ_PTJA01000016.1"/>
</dbReference>